<dbReference type="WBParaSite" id="GPUH_0002143401-mRNA-1">
    <property type="protein sequence ID" value="GPUH_0002143401-mRNA-1"/>
    <property type="gene ID" value="GPUH_0002143401"/>
</dbReference>
<protein>
    <submittedName>
        <fullName evidence="3">SAG family member</fullName>
    </submittedName>
</protein>
<evidence type="ECO:0000313" key="3">
    <source>
        <dbReference type="WBParaSite" id="GPUH_0002143401-mRNA-1"/>
    </source>
</evidence>
<keyword evidence="2" id="KW-1185">Reference proteome</keyword>
<gene>
    <name evidence="1" type="ORF">GPUH_LOCUS21410</name>
</gene>
<proteinExistence type="predicted"/>
<name>A0A183EKB7_9BILA</name>
<evidence type="ECO:0000313" key="2">
    <source>
        <dbReference type="Proteomes" id="UP000271098"/>
    </source>
</evidence>
<dbReference type="Proteomes" id="UP000271098">
    <property type="component" value="Unassembled WGS sequence"/>
</dbReference>
<organism evidence="3">
    <name type="scientific">Gongylonema pulchrum</name>
    <dbReference type="NCBI Taxonomy" id="637853"/>
    <lineage>
        <taxon>Eukaryota</taxon>
        <taxon>Metazoa</taxon>
        <taxon>Ecdysozoa</taxon>
        <taxon>Nematoda</taxon>
        <taxon>Chromadorea</taxon>
        <taxon>Rhabditida</taxon>
        <taxon>Spirurina</taxon>
        <taxon>Spiruromorpha</taxon>
        <taxon>Spiruroidea</taxon>
        <taxon>Gongylonematidae</taxon>
        <taxon>Gongylonema</taxon>
    </lineage>
</organism>
<dbReference type="EMBL" id="UYRT01092515">
    <property type="protein sequence ID" value="VDN38168.1"/>
    <property type="molecule type" value="Genomic_DNA"/>
</dbReference>
<sequence length="112" mass="12337">MRGSSSLAPQKNSDATASSLTVKEEILCALAAAAATLQDNLKIDSAEETDEAERTGIKNVAGTLYVTLELIFQKNIRFLTWPKTSRCLIYHVSEKGNGFLEAWWTDDRNSAQ</sequence>
<reference evidence="1 2" key="2">
    <citation type="submission" date="2018-11" db="EMBL/GenBank/DDBJ databases">
        <authorList>
            <consortium name="Pathogen Informatics"/>
        </authorList>
    </citation>
    <scope>NUCLEOTIDE SEQUENCE [LARGE SCALE GENOMIC DNA]</scope>
</reference>
<accession>A0A183EKB7</accession>
<evidence type="ECO:0000313" key="1">
    <source>
        <dbReference type="EMBL" id="VDN38168.1"/>
    </source>
</evidence>
<dbReference type="AlphaFoldDB" id="A0A183EKB7"/>
<reference evidence="3" key="1">
    <citation type="submission" date="2016-06" db="UniProtKB">
        <authorList>
            <consortium name="WormBaseParasite"/>
        </authorList>
    </citation>
    <scope>IDENTIFICATION</scope>
</reference>